<dbReference type="HOGENOM" id="CLU_063236_8_2_6"/>
<keyword evidence="3" id="KW-0804">Transcription</keyword>
<reference evidence="5 6" key="1">
    <citation type="journal article" date="2014" name="Proc. Natl. Acad. Sci. U.S.A.">
        <title>Molecular dissection of the evolution of carbapenem-resistant multilocus sequence type 258 Klebsiella pneumoniae.</title>
        <authorList>
            <person name="Deleo F.R."/>
            <person name="Chen L."/>
            <person name="Porcella S.F."/>
            <person name="Martens C.A."/>
            <person name="Kobayashi S.D."/>
            <person name="Porter A.R."/>
            <person name="Chavda K.D."/>
            <person name="Jacobs M.R."/>
            <person name="Mathema B."/>
            <person name="Olsen R.J."/>
            <person name="Bonomo R.A."/>
            <person name="Musser J.M."/>
            <person name="Kreiswirth B.N."/>
        </authorList>
    </citation>
    <scope>NUCLEOTIDE SEQUENCE [LARGE SCALE GENOMIC DNA]</scope>
    <source>
        <strain evidence="5">30684/NJST258_2</strain>
    </source>
</reference>
<dbReference type="Pfam" id="PF00392">
    <property type="entry name" value="GntR"/>
    <property type="match status" value="1"/>
</dbReference>
<sequence>MRASIIILLRINGRAGTSFMSNFGLQQNTSVPLYRQLKDKILSDISSGKLAEGEKIPTEIELSELYNISRITVRNAVKELVAEGYLVKKQGKGTFVCLPKIERKVVHLLSFTAACDANHLPTHSVVTRREILRDYRNARQLLELESDDSVLYIQRLRIAGDAPLMLENNYYSLKRLGFLQQEDLSGSLYQLLREKYAIVPTYAGETTVEMVRADSDSAPLLKQPPGEPLFLMKTLILDSQHQPIHYGEQYIVAERYTFSF</sequence>
<feature type="domain" description="HTH gntR-type" evidence="4">
    <location>
        <begin position="31"/>
        <end position="99"/>
    </location>
</feature>
<dbReference type="InterPro" id="IPR036390">
    <property type="entry name" value="WH_DNA-bd_sf"/>
</dbReference>
<protein>
    <submittedName>
        <fullName evidence="5">Transcriptional regulator, GntR family protein</fullName>
    </submittedName>
</protein>
<dbReference type="InterPro" id="IPR050679">
    <property type="entry name" value="Bact_HTH_transcr_reg"/>
</dbReference>
<keyword evidence="1" id="KW-0805">Transcription regulation</keyword>
<dbReference type="PANTHER" id="PTHR44846:SF1">
    <property type="entry name" value="MANNOSYL-D-GLYCERATE TRANSPORT_METABOLISM SYSTEM REPRESSOR MNGR-RELATED"/>
    <property type="match status" value="1"/>
</dbReference>
<dbReference type="AlphaFoldDB" id="W8V652"/>
<dbReference type="InterPro" id="IPR011663">
    <property type="entry name" value="UTRA"/>
</dbReference>
<dbReference type="CDD" id="cd07377">
    <property type="entry name" value="WHTH_GntR"/>
    <property type="match status" value="1"/>
</dbReference>
<dbReference type="InterPro" id="IPR036388">
    <property type="entry name" value="WH-like_DNA-bd_sf"/>
</dbReference>
<dbReference type="SUPFAM" id="SSF64288">
    <property type="entry name" value="Chorismate lyase-like"/>
    <property type="match status" value="1"/>
</dbReference>
<dbReference type="Gene3D" id="1.10.10.10">
    <property type="entry name" value="Winged helix-like DNA-binding domain superfamily/Winged helix DNA-binding domain"/>
    <property type="match status" value="1"/>
</dbReference>
<keyword evidence="2" id="KW-0238">DNA-binding</keyword>
<dbReference type="FunFam" id="1.10.10.10:FF:000079">
    <property type="entry name" value="GntR family transcriptional regulator"/>
    <property type="match status" value="1"/>
</dbReference>
<dbReference type="Gene3D" id="3.40.1410.10">
    <property type="entry name" value="Chorismate lyase-like"/>
    <property type="match status" value="1"/>
</dbReference>
<evidence type="ECO:0000256" key="2">
    <source>
        <dbReference type="ARBA" id="ARBA00023125"/>
    </source>
</evidence>
<dbReference type="PROSITE" id="PS50949">
    <property type="entry name" value="HTH_GNTR"/>
    <property type="match status" value="1"/>
</dbReference>
<gene>
    <name evidence="5" type="ORF">KPNJ2_04905</name>
</gene>
<accession>W8V652</accession>
<organism evidence="5 6">
    <name type="scientific">Klebsiella pneumoniae 30684/NJST258_2</name>
    <dbReference type="NCBI Taxonomy" id="1420013"/>
    <lineage>
        <taxon>Bacteria</taxon>
        <taxon>Pseudomonadati</taxon>
        <taxon>Pseudomonadota</taxon>
        <taxon>Gammaproteobacteria</taxon>
        <taxon>Enterobacterales</taxon>
        <taxon>Enterobacteriaceae</taxon>
        <taxon>Klebsiella/Raoultella group</taxon>
        <taxon>Klebsiella</taxon>
        <taxon>Klebsiella pneumoniae complex</taxon>
    </lineage>
</organism>
<dbReference type="EMBL" id="CP006918">
    <property type="protein sequence ID" value="AHM81677.1"/>
    <property type="molecule type" value="Genomic_DNA"/>
</dbReference>
<dbReference type="SMART" id="SM00345">
    <property type="entry name" value="HTH_GNTR"/>
    <property type="match status" value="1"/>
</dbReference>
<dbReference type="PATRIC" id="fig|1420013.3.peg.4604"/>
<dbReference type="InterPro" id="IPR000524">
    <property type="entry name" value="Tscrpt_reg_HTH_GntR"/>
</dbReference>
<dbReference type="KEGG" id="kps:KPNJ2_04905"/>
<dbReference type="PANTHER" id="PTHR44846">
    <property type="entry name" value="MANNOSYL-D-GLYCERATE TRANSPORT/METABOLISM SYSTEM REPRESSOR MNGR-RELATED"/>
    <property type="match status" value="1"/>
</dbReference>
<dbReference type="GO" id="GO:0003677">
    <property type="term" value="F:DNA binding"/>
    <property type="evidence" value="ECO:0007669"/>
    <property type="project" value="UniProtKB-KW"/>
</dbReference>
<dbReference type="GO" id="GO:0003700">
    <property type="term" value="F:DNA-binding transcription factor activity"/>
    <property type="evidence" value="ECO:0007669"/>
    <property type="project" value="InterPro"/>
</dbReference>
<evidence type="ECO:0000256" key="1">
    <source>
        <dbReference type="ARBA" id="ARBA00023015"/>
    </source>
</evidence>
<proteinExistence type="predicted"/>
<dbReference type="PRINTS" id="PR00035">
    <property type="entry name" value="HTHGNTR"/>
</dbReference>
<dbReference type="InterPro" id="IPR028978">
    <property type="entry name" value="Chorismate_lyase_/UTRA_dom_sf"/>
</dbReference>
<evidence type="ECO:0000313" key="5">
    <source>
        <dbReference type="EMBL" id="AHM81677.1"/>
    </source>
</evidence>
<dbReference type="SMART" id="SM00866">
    <property type="entry name" value="UTRA"/>
    <property type="match status" value="1"/>
</dbReference>
<name>W8V652_KLEPN</name>
<dbReference type="GO" id="GO:0045892">
    <property type="term" value="P:negative regulation of DNA-templated transcription"/>
    <property type="evidence" value="ECO:0007669"/>
    <property type="project" value="TreeGrafter"/>
</dbReference>
<evidence type="ECO:0000256" key="3">
    <source>
        <dbReference type="ARBA" id="ARBA00023163"/>
    </source>
</evidence>
<dbReference type="SUPFAM" id="SSF46785">
    <property type="entry name" value="Winged helix' DNA-binding domain"/>
    <property type="match status" value="1"/>
</dbReference>
<evidence type="ECO:0000259" key="4">
    <source>
        <dbReference type="PROSITE" id="PS50949"/>
    </source>
</evidence>
<dbReference type="Pfam" id="PF07702">
    <property type="entry name" value="UTRA"/>
    <property type="match status" value="1"/>
</dbReference>
<evidence type="ECO:0000313" key="6">
    <source>
        <dbReference type="Proteomes" id="UP000019586"/>
    </source>
</evidence>
<dbReference type="Proteomes" id="UP000019586">
    <property type="component" value="Chromosome"/>
</dbReference>